<accession>A0ABV5TFG0</accession>
<proteinExistence type="predicted"/>
<dbReference type="EMBL" id="JBHMBS010000008">
    <property type="protein sequence ID" value="MFB9677666.1"/>
    <property type="molecule type" value="Genomic_DNA"/>
</dbReference>
<gene>
    <name evidence="1" type="ORF">ACFFRH_19475</name>
</gene>
<comment type="caution">
    <text evidence="1">The sequence shown here is derived from an EMBL/GenBank/DDBJ whole genome shotgun (WGS) entry which is preliminary data.</text>
</comment>
<name>A0ABV5TFG0_9ACTN</name>
<keyword evidence="2" id="KW-1185">Reference proteome</keyword>
<reference evidence="1 2" key="1">
    <citation type="submission" date="2024-09" db="EMBL/GenBank/DDBJ databases">
        <authorList>
            <person name="Sun Q."/>
            <person name="Mori K."/>
        </authorList>
    </citation>
    <scope>NUCLEOTIDE SEQUENCE [LARGE SCALE GENOMIC DNA]</scope>
    <source>
        <strain evidence="1 2">JCM 3028</strain>
    </source>
</reference>
<organism evidence="1 2">
    <name type="scientific">Streptosporangium vulgare</name>
    <dbReference type="NCBI Taxonomy" id="46190"/>
    <lineage>
        <taxon>Bacteria</taxon>
        <taxon>Bacillati</taxon>
        <taxon>Actinomycetota</taxon>
        <taxon>Actinomycetes</taxon>
        <taxon>Streptosporangiales</taxon>
        <taxon>Streptosporangiaceae</taxon>
        <taxon>Streptosporangium</taxon>
    </lineage>
</organism>
<sequence length="105" mass="11927">MIRRVPIRRTSVRGRHRDGLATAAVPHYTWDHEARAEAALLQITWPGWAVLYGTGSRLFHAIATWPTPEPLLLCDRTVEGLKAQMREAEMTAITRRRVLTGTDRP</sequence>
<evidence type="ECO:0000313" key="1">
    <source>
        <dbReference type="EMBL" id="MFB9677666.1"/>
    </source>
</evidence>
<protein>
    <submittedName>
        <fullName evidence="1">Uncharacterized protein</fullName>
    </submittedName>
</protein>
<dbReference type="Proteomes" id="UP001589610">
    <property type="component" value="Unassembled WGS sequence"/>
</dbReference>
<evidence type="ECO:0000313" key="2">
    <source>
        <dbReference type="Proteomes" id="UP001589610"/>
    </source>
</evidence>
<dbReference type="RefSeq" id="WP_344743542.1">
    <property type="nucleotide sequence ID" value="NZ_BAAAWW010000026.1"/>
</dbReference>